<dbReference type="PANTHER" id="PTHR43527:SF2">
    <property type="entry name" value="4-DIPHOSPHOCYTIDYL-2-C-METHYL-D-ERYTHRITOL KINASE, CHLOROPLASTIC"/>
    <property type="match status" value="1"/>
</dbReference>
<dbReference type="GO" id="GO:0016114">
    <property type="term" value="P:terpenoid biosynthetic process"/>
    <property type="evidence" value="ECO:0007669"/>
    <property type="project" value="UniProtKB-UniRule"/>
</dbReference>
<dbReference type="InterPro" id="IPR014721">
    <property type="entry name" value="Ribsml_uS5_D2-typ_fold_subgr"/>
</dbReference>
<dbReference type="GO" id="GO:0019288">
    <property type="term" value="P:isopentenyl diphosphate biosynthetic process, methylerythritol 4-phosphate pathway"/>
    <property type="evidence" value="ECO:0007669"/>
    <property type="project" value="UniProtKB-UniRule"/>
</dbReference>
<comment type="similarity">
    <text evidence="1 10">Belongs to the GHMP kinase family. IspE subfamily.</text>
</comment>
<dbReference type="PANTHER" id="PTHR43527">
    <property type="entry name" value="4-DIPHOSPHOCYTIDYL-2-C-METHYL-D-ERYTHRITOL KINASE, CHLOROPLASTIC"/>
    <property type="match status" value="1"/>
</dbReference>
<reference evidence="13" key="1">
    <citation type="journal article" date="2016" name="Genome Announc.">
        <title>Draft Genome Sequences of Two Novel Amoeba-Resistant Intranuclear Bacteria, 'Candidatus Berkiella cookevillensis' and 'Candidatus Berkiella aquae'.</title>
        <authorList>
            <person name="Mehari Y.T."/>
            <person name="Arivett B.A."/>
            <person name="Farone A.L."/>
            <person name="Gunderson J.H."/>
            <person name="Farone M.B."/>
        </authorList>
    </citation>
    <scope>NUCLEOTIDE SEQUENCE</scope>
    <source>
        <strain evidence="13">CC99</strain>
    </source>
</reference>
<comment type="caution">
    <text evidence="13">The sequence shown here is derived from an EMBL/GenBank/DDBJ whole genome shotgun (WGS) entry which is preliminary data.</text>
</comment>
<protein>
    <recommendedName>
        <fullName evidence="3 10">4-diphosphocytidyl-2-C-methyl-D-erythritol kinase</fullName>
        <shortName evidence="10">CMK</shortName>
        <ecNumber evidence="2 10">2.7.1.148</ecNumber>
    </recommendedName>
    <alternativeName>
        <fullName evidence="9 10">4-(cytidine-5'-diphospho)-2-C-methyl-D-erythritol kinase</fullName>
    </alternativeName>
</protein>
<evidence type="ECO:0000313" key="13">
    <source>
        <dbReference type="EMBL" id="MCS5709267.1"/>
    </source>
</evidence>
<evidence type="ECO:0000256" key="6">
    <source>
        <dbReference type="ARBA" id="ARBA00022777"/>
    </source>
</evidence>
<evidence type="ECO:0000256" key="8">
    <source>
        <dbReference type="ARBA" id="ARBA00023229"/>
    </source>
</evidence>
<evidence type="ECO:0000256" key="2">
    <source>
        <dbReference type="ARBA" id="ARBA00012052"/>
    </source>
</evidence>
<dbReference type="GO" id="GO:0005524">
    <property type="term" value="F:ATP binding"/>
    <property type="evidence" value="ECO:0007669"/>
    <property type="project" value="UniProtKB-UniRule"/>
</dbReference>
<evidence type="ECO:0000256" key="7">
    <source>
        <dbReference type="ARBA" id="ARBA00022840"/>
    </source>
</evidence>
<evidence type="ECO:0000256" key="3">
    <source>
        <dbReference type="ARBA" id="ARBA00017473"/>
    </source>
</evidence>
<evidence type="ECO:0000256" key="9">
    <source>
        <dbReference type="ARBA" id="ARBA00032554"/>
    </source>
</evidence>
<feature type="domain" description="GHMP kinase N-terminal" evidence="11">
    <location>
        <begin position="71"/>
        <end position="148"/>
    </location>
</feature>
<sequence length="306" mass="33658">MNTLVLCSPAKINHFLHINGQRADGYHLIQTLFQYLEYGDEISFTPLAQSHIAVQMAFASGEDCGVPAEQNLIYKIASYLQTTYHVNSGIDIRVTKKIPMGGGLGGGSSNAATTLLTLNYVWKLNLSLKTLMQIGETFGADIPCFLIGQSAWGEGIGTQLTPTILDEQHVVVLTPPCLVSTPKMYQHSQLTRNTSSLRIGTLEGLLKNGLFENAVRNDFQQLVCQNYPIVAEYMAWLNQYAKAKLSGSGASIFAIVESEEKAARIMEDLPPCYQAFVAKSVNHSPLHAQLSNLGFFFESYWGVAKR</sequence>
<dbReference type="EC" id="2.7.1.148" evidence="2 10"/>
<keyword evidence="5 10" id="KW-0547">Nucleotide-binding</keyword>
<evidence type="ECO:0000313" key="14">
    <source>
        <dbReference type="Proteomes" id="UP000051494"/>
    </source>
</evidence>
<dbReference type="InterPro" id="IPR004424">
    <property type="entry name" value="IspE"/>
</dbReference>
<feature type="domain" description="GHMP kinase C-terminal" evidence="12">
    <location>
        <begin position="206"/>
        <end position="269"/>
    </location>
</feature>
<keyword evidence="4 10" id="KW-0808">Transferase</keyword>
<organism evidence="13 14">
    <name type="scientific">Candidatus Berkiella cookevillensis</name>
    <dbReference type="NCBI Taxonomy" id="437022"/>
    <lineage>
        <taxon>Bacteria</taxon>
        <taxon>Pseudomonadati</taxon>
        <taxon>Pseudomonadota</taxon>
        <taxon>Gammaproteobacteria</taxon>
        <taxon>Candidatus Berkiellales</taxon>
        <taxon>Candidatus Berkiellaceae</taxon>
        <taxon>Candidatus Berkiella</taxon>
    </lineage>
</organism>
<comment type="pathway">
    <text evidence="10">Isoprenoid biosynthesis; isopentenyl diphosphate biosynthesis via DXP pathway; isopentenyl diphosphate from 1-deoxy-D-xylulose 5-phosphate: step 3/6.</text>
</comment>
<feature type="active site" evidence="10">
    <location>
        <position position="141"/>
    </location>
</feature>
<dbReference type="NCBIfam" id="TIGR00154">
    <property type="entry name" value="ispE"/>
    <property type="match status" value="1"/>
</dbReference>
<dbReference type="Gene3D" id="3.30.230.10">
    <property type="match status" value="1"/>
</dbReference>
<dbReference type="RefSeq" id="WP_077065448.1">
    <property type="nucleotide sequence ID" value="NZ_LKHV02000001.1"/>
</dbReference>
<gene>
    <name evidence="10 13" type="primary">ispE</name>
    <name evidence="13" type="ORF">CC99x_010150</name>
</gene>
<dbReference type="SUPFAM" id="SSF55060">
    <property type="entry name" value="GHMP Kinase, C-terminal domain"/>
    <property type="match status" value="1"/>
</dbReference>
<evidence type="ECO:0000259" key="11">
    <source>
        <dbReference type="Pfam" id="PF00288"/>
    </source>
</evidence>
<dbReference type="Gene3D" id="3.30.70.890">
    <property type="entry name" value="GHMP kinase, C-terminal domain"/>
    <property type="match status" value="1"/>
</dbReference>
<dbReference type="Proteomes" id="UP000051494">
    <property type="component" value="Unassembled WGS sequence"/>
</dbReference>
<dbReference type="AlphaFoldDB" id="A0AAE3HRE6"/>
<keyword evidence="8 10" id="KW-0414">Isoprene biosynthesis</keyword>
<proteinExistence type="inferred from homology"/>
<dbReference type="SUPFAM" id="SSF54211">
    <property type="entry name" value="Ribosomal protein S5 domain 2-like"/>
    <property type="match status" value="1"/>
</dbReference>
<comment type="catalytic activity">
    <reaction evidence="10">
        <text>4-CDP-2-C-methyl-D-erythritol + ATP = 4-CDP-2-C-methyl-D-erythritol 2-phosphate + ADP + H(+)</text>
        <dbReference type="Rhea" id="RHEA:18437"/>
        <dbReference type="ChEBI" id="CHEBI:15378"/>
        <dbReference type="ChEBI" id="CHEBI:30616"/>
        <dbReference type="ChEBI" id="CHEBI:57823"/>
        <dbReference type="ChEBI" id="CHEBI:57919"/>
        <dbReference type="ChEBI" id="CHEBI:456216"/>
        <dbReference type="EC" id="2.7.1.148"/>
    </reaction>
</comment>
<feature type="binding site" evidence="10">
    <location>
        <begin position="99"/>
        <end position="109"/>
    </location>
    <ligand>
        <name>ATP</name>
        <dbReference type="ChEBI" id="CHEBI:30616"/>
    </ligand>
</feature>
<name>A0AAE3HRE6_9GAMM</name>
<comment type="function">
    <text evidence="10">Catalyzes the phosphorylation of the position 2 hydroxy group of 4-diphosphocytidyl-2C-methyl-D-erythritol.</text>
</comment>
<accession>A0AAE3HRE6</accession>
<evidence type="ECO:0000259" key="12">
    <source>
        <dbReference type="Pfam" id="PF08544"/>
    </source>
</evidence>
<evidence type="ECO:0000256" key="5">
    <source>
        <dbReference type="ARBA" id="ARBA00022741"/>
    </source>
</evidence>
<keyword evidence="7 10" id="KW-0067">ATP-binding</keyword>
<keyword evidence="6 10" id="KW-0418">Kinase</keyword>
<dbReference type="EMBL" id="LKHV02000001">
    <property type="protein sequence ID" value="MCS5709267.1"/>
    <property type="molecule type" value="Genomic_DNA"/>
</dbReference>
<dbReference type="Pfam" id="PF00288">
    <property type="entry name" value="GHMP_kinases_N"/>
    <property type="match status" value="1"/>
</dbReference>
<dbReference type="InterPro" id="IPR013750">
    <property type="entry name" value="GHMP_kinase_C_dom"/>
</dbReference>
<evidence type="ECO:0000256" key="10">
    <source>
        <dbReference type="HAMAP-Rule" id="MF_00061"/>
    </source>
</evidence>
<evidence type="ECO:0000256" key="4">
    <source>
        <dbReference type="ARBA" id="ARBA00022679"/>
    </source>
</evidence>
<keyword evidence="14" id="KW-1185">Reference proteome</keyword>
<dbReference type="InterPro" id="IPR020568">
    <property type="entry name" value="Ribosomal_Su5_D2-typ_SF"/>
</dbReference>
<dbReference type="Pfam" id="PF08544">
    <property type="entry name" value="GHMP_kinases_C"/>
    <property type="match status" value="1"/>
</dbReference>
<dbReference type="GO" id="GO:0050515">
    <property type="term" value="F:4-(cytidine 5'-diphospho)-2-C-methyl-D-erythritol kinase activity"/>
    <property type="evidence" value="ECO:0007669"/>
    <property type="project" value="UniProtKB-UniRule"/>
</dbReference>
<dbReference type="InterPro" id="IPR006204">
    <property type="entry name" value="GHMP_kinase_N_dom"/>
</dbReference>
<dbReference type="InterPro" id="IPR036554">
    <property type="entry name" value="GHMP_kinase_C_sf"/>
</dbReference>
<dbReference type="HAMAP" id="MF_00061">
    <property type="entry name" value="IspE"/>
    <property type="match status" value="1"/>
</dbReference>
<feature type="active site" evidence="10">
    <location>
        <position position="11"/>
    </location>
</feature>
<reference evidence="13" key="2">
    <citation type="submission" date="2021-06" db="EMBL/GenBank/DDBJ databases">
        <title>Genomic Description and Analysis of Intracellular Bacteria, Candidatus Berkiella cookevillensis and Candidatus Berkiella aquae.</title>
        <authorList>
            <person name="Kidane D.T."/>
            <person name="Mehari Y.T."/>
            <person name="Rice F.C."/>
            <person name="Arivett B.A."/>
            <person name="Farone A.L."/>
            <person name="Berk S.G."/>
            <person name="Farone M.B."/>
        </authorList>
    </citation>
    <scope>NUCLEOTIDE SEQUENCE</scope>
    <source>
        <strain evidence="13">CC99</strain>
    </source>
</reference>
<dbReference type="PIRSF" id="PIRSF010376">
    <property type="entry name" value="IspE"/>
    <property type="match status" value="1"/>
</dbReference>
<evidence type="ECO:0000256" key="1">
    <source>
        <dbReference type="ARBA" id="ARBA00009684"/>
    </source>
</evidence>